<evidence type="ECO:0008006" key="4">
    <source>
        <dbReference type="Google" id="ProtNLM"/>
    </source>
</evidence>
<protein>
    <recommendedName>
        <fullName evidence="4">Intracellular septation protein A</fullName>
    </recommendedName>
</protein>
<reference evidence="2 3" key="1">
    <citation type="journal article" date="2019" name="Int. J. Syst. Evol. Microbiol.">
        <title>The Global Catalogue of Microorganisms (GCM) 10K type strain sequencing project: providing services to taxonomists for standard genome sequencing and annotation.</title>
        <authorList>
            <consortium name="The Broad Institute Genomics Platform"/>
            <consortium name="The Broad Institute Genome Sequencing Center for Infectious Disease"/>
            <person name="Wu L."/>
            <person name="Ma J."/>
        </authorList>
    </citation>
    <scope>NUCLEOTIDE SEQUENCE [LARGE SCALE GENOMIC DNA]</scope>
    <source>
        <strain evidence="2 3">JCM 14718</strain>
    </source>
</reference>
<feature type="transmembrane region" description="Helical" evidence="1">
    <location>
        <begin position="103"/>
        <end position="124"/>
    </location>
</feature>
<dbReference type="EMBL" id="BAAANY010000007">
    <property type="protein sequence ID" value="GAA1668639.1"/>
    <property type="molecule type" value="Genomic_DNA"/>
</dbReference>
<dbReference type="NCBIfam" id="NF041646">
    <property type="entry name" value="VC0807_fam"/>
    <property type="match status" value="1"/>
</dbReference>
<feature type="transmembrane region" description="Helical" evidence="1">
    <location>
        <begin position="16"/>
        <end position="35"/>
    </location>
</feature>
<dbReference type="RefSeq" id="WP_279579819.1">
    <property type="nucleotide sequence ID" value="NZ_BAAANY010000007.1"/>
</dbReference>
<feature type="transmembrane region" description="Helical" evidence="1">
    <location>
        <begin position="69"/>
        <end position="91"/>
    </location>
</feature>
<dbReference type="Proteomes" id="UP001500618">
    <property type="component" value="Unassembled WGS sequence"/>
</dbReference>
<organism evidence="2 3">
    <name type="scientific">Fodinicola feengrottensis</name>
    <dbReference type="NCBI Taxonomy" id="435914"/>
    <lineage>
        <taxon>Bacteria</taxon>
        <taxon>Bacillati</taxon>
        <taxon>Actinomycetota</taxon>
        <taxon>Actinomycetes</taxon>
        <taxon>Mycobacteriales</taxon>
        <taxon>Fodinicola</taxon>
    </lineage>
</organism>
<feature type="transmembrane region" description="Helical" evidence="1">
    <location>
        <begin position="155"/>
        <end position="176"/>
    </location>
</feature>
<evidence type="ECO:0000256" key="1">
    <source>
        <dbReference type="SAM" id="Phobius"/>
    </source>
</evidence>
<proteinExistence type="predicted"/>
<feature type="transmembrane region" description="Helical" evidence="1">
    <location>
        <begin position="182"/>
        <end position="202"/>
    </location>
</feature>
<accession>A0ABN2GC91</accession>
<gene>
    <name evidence="2" type="ORF">GCM10009765_17570</name>
</gene>
<keyword evidence="1" id="KW-0472">Membrane</keyword>
<keyword evidence="1" id="KW-0812">Transmembrane</keyword>
<keyword evidence="1" id="KW-1133">Transmembrane helix</keyword>
<feature type="transmembrane region" description="Helical" evidence="1">
    <location>
        <begin position="41"/>
        <end position="62"/>
    </location>
</feature>
<evidence type="ECO:0000313" key="2">
    <source>
        <dbReference type="EMBL" id="GAA1668639.1"/>
    </source>
</evidence>
<sequence length="216" mass="23602">MTETAETAPRVPQMRTMMLSLLWDVGLALIAYYGLRALGQSPFVSLLAGTIVSGLRVAWVAIKARRVDVFAGFLLAVFGVGLVLSFVTGSARFLLLKDSVGTGVAGLLFAGSCFVGRPLIFYAAKRMQGDGGARFEDLWATAEPFRKMFRLMSMVWGLGLLFEALVRIPLVFLLPIDVMTGLSSIMFIAAMVLLTVWTFGYVRRKLRDRPVPAAAE</sequence>
<name>A0ABN2GC91_9ACTN</name>
<keyword evidence="3" id="KW-1185">Reference proteome</keyword>
<comment type="caution">
    <text evidence="2">The sequence shown here is derived from an EMBL/GenBank/DDBJ whole genome shotgun (WGS) entry which is preliminary data.</text>
</comment>
<evidence type="ECO:0000313" key="3">
    <source>
        <dbReference type="Proteomes" id="UP001500618"/>
    </source>
</evidence>